<dbReference type="Pfam" id="PF08818">
    <property type="entry name" value="DUF1801"/>
    <property type="match status" value="1"/>
</dbReference>
<feature type="domain" description="YdhG-like" evidence="1">
    <location>
        <begin position="16"/>
        <end position="107"/>
    </location>
</feature>
<comment type="caution">
    <text evidence="2">The sequence shown here is derived from an EMBL/GenBank/DDBJ whole genome shotgun (WGS) entry which is preliminary data.</text>
</comment>
<proteinExistence type="predicted"/>
<reference evidence="2 3" key="1">
    <citation type="submission" date="2020-08" db="EMBL/GenBank/DDBJ databases">
        <title>Sequencing the genomes of 1000 actinobacteria strains.</title>
        <authorList>
            <person name="Klenk H.-P."/>
        </authorList>
    </citation>
    <scope>NUCLEOTIDE SEQUENCE [LARGE SCALE GENOMIC DNA]</scope>
    <source>
        <strain evidence="2 3">DSM 22826</strain>
    </source>
</reference>
<dbReference type="Proteomes" id="UP000523000">
    <property type="component" value="Unassembled WGS sequence"/>
</dbReference>
<evidence type="ECO:0000259" key="1">
    <source>
        <dbReference type="Pfam" id="PF08818"/>
    </source>
</evidence>
<sequence length="117" mass="12496">MGTVSEYLGTIDGPDRAALELVYSIARETVPEAEEGTSYAMAALIYRGKGLLAAVQGKKFLSIYPYSGSVVASNLNLLDEFVTTSGSIHFSAANQLPEATVRRIVQARRVEIDAKAG</sequence>
<evidence type="ECO:0000313" key="3">
    <source>
        <dbReference type="Proteomes" id="UP000523000"/>
    </source>
</evidence>
<dbReference type="Gene3D" id="3.90.1150.200">
    <property type="match status" value="1"/>
</dbReference>
<protein>
    <submittedName>
        <fullName evidence="2">Uncharacterized protein YdhG (YjbR/CyaY superfamily)</fullName>
    </submittedName>
</protein>
<name>A0A839QKZ7_9MICC</name>
<dbReference type="SUPFAM" id="SSF159888">
    <property type="entry name" value="YdhG-like"/>
    <property type="match status" value="1"/>
</dbReference>
<evidence type="ECO:0000313" key="2">
    <source>
        <dbReference type="EMBL" id="MBB2997088.1"/>
    </source>
</evidence>
<dbReference type="InterPro" id="IPR014922">
    <property type="entry name" value="YdhG-like"/>
</dbReference>
<dbReference type="RefSeq" id="WP_183512645.1">
    <property type="nucleotide sequence ID" value="NZ_BAABGK010000108.1"/>
</dbReference>
<dbReference type="EMBL" id="JACHVS010000002">
    <property type="protein sequence ID" value="MBB2997088.1"/>
    <property type="molecule type" value="Genomic_DNA"/>
</dbReference>
<keyword evidence="3" id="KW-1185">Reference proteome</keyword>
<accession>A0A839QKZ7</accession>
<dbReference type="AlphaFoldDB" id="A0A839QKZ7"/>
<gene>
    <name evidence="2" type="ORF">E9229_003335</name>
</gene>
<organism evidence="2 3">
    <name type="scientific">Paeniglutamicibacter cryotolerans</name>
    <dbReference type="NCBI Taxonomy" id="670079"/>
    <lineage>
        <taxon>Bacteria</taxon>
        <taxon>Bacillati</taxon>
        <taxon>Actinomycetota</taxon>
        <taxon>Actinomycetes</taxon>
        <taxon>Micrococcales</taxon>
        <taxon>Micrococcaceae</taxon>
        <taxon>Paeniglutamicibacter</taxon>
    </lineage>
</organism>